<dbReference type="EMBL" id="RRYP01000110">
    <property type="protein sequence ID" value="TNV87987.1"/>
    <property type="molecule type" value="Genomic_DNA"/>
</dbReference>
<proteinExistence type="predicted"/>
<accession>A0A8J8P6J3</accession>
<name>A0A8J8P6J3_HALGN</name>
<reference evidence="1" key="1">
    <citation type="submission" date="2019-06" db="EMBL/GenBank/DDBJ databases">
        <authorList>
            <person name="Zheng W."/>
        </authorList>
    </citation>
    <scope>NUCLEOTIDE SEQUENCE</scope>
    <source>
        <strain evidence="1">QDHG01</strain>
    </source>
</reference>
<gene>
    <name evidence="1" type="ORF">FGO68_gene14822</name>
</gene>
<dbReference type="AlphaFoldDB" id="A0A8J8P6J3"/>
<protein>
    <submittedName>
        <fullName evidence="1">Uncharacterized protein</fullName>
    </submittedName>
</protein>
<evidence type="ECO:0000313" key="1">
    <source>
        <dbReference type="EMBL" id="TNV87987.1"/>
    </source>
</evidence>
<sequence>MLGLFAQPPIAQLFPSIVTSSVKISTSLPGEQKILGYASEEQSQLQPIKYAEGIRVIRIKAIIISKVIATLRFHSNTFRYAIICNNIYQQYE</sequence>
<comment type="caution">
    <text evidence="1">The sequence shown here is derived from an EMBL/GenBank/DDBJ whole genome shotgun (WGS) entry which is preliminary data.</text>
</comment>
<organism evidence="1 2">
    <name type="scientific">Halteria grandinella</name>
    <dbReference type="NCBI Taxonomy" id="5974"/>
    <lineage>
        <taxon>Eukaryota</taxon>
        <taxon>Sar</taxon>
        <taxon>Alveolata</taxon>
        <taxon>Ciliophora</taxon>
        <taxon>Intramacronucleata</taxon>
        <taxon>Spirotrichea</taxon>
        <taxon>Stichotrichia</taxon>
        <taxon>Sporadotrichida</taxon>
        <taxon>Halteriidae</taxon>
        <taxon>Halteria</taxon>
    </lineage>
</organism>
<evidence type="ECO:0000313" key="2">
    <source>
        <dbReference type="Proteomes" id="UP000785679"/>
    </source>
</evidence>
<dbReference type="Proteomes" id="UP000785679">
    <property type="component" value="Unassembled WGS sequence"/>
</dbReference>
<keyword evidence="2" id="KW-1185">Reference proteome</keyword>